<dbReference type="Gene3D" id="1.10.357.10">
    <property type="entry name" value="Tetracycline Repressor, domain 2"/>
    <property type="match status" value="1"/>
</dbReference>
<dbReference type="PROSITE" id="PS50977">
    <property type="entry name" value="HTH_TETR_2"/>
    <property type="match status" value="1"/>
</dbReference>
<evidence type="ECO:0000256" key="3">
    <source>
        <dbReference type="ARBA" id="ARBA00023163"/>
    </source>
</evidence>
<evidence type="ECO:0000256" key="1">
    <source>
        <dbReference type="ARBA" id="ARBA00023015"/>
    </source>
</evidence>
<sequence>MGRIREFDEQKALTEAMHLFWEKGYEATSLSDLTARMGIRKPSLYAAYGDKSSLFEAALRKYNHLHAQQVRERLKCETSVKEAFRKLFHEGAFPGSVQGRSGCFCVNTMVELAPHDARFEILTREHQQYLAVMFEETLARGVASGELGEIGDKRAVGQTLVASFIGITVLKKSNPDPAWIGNCIDTALTLLPDPKGNGSCSSELGGIYEKRP</sequence>
<evidence type="ECO:0000259" key="5">
    <source>
        <dbReference type="PROSITE" id="PS50977"/>
    </source>
</evidence>
<dbReference type="Gene3D" id="1.10.10.60">
    <property type="entry name" value="Homeodomain-like"/>
    <property type="match status" value="1"/>
</dbReference>
<proteinExistence type="predicted"/>
<dbReference type="EMBL" id="VSDO01000005">
    <property type="protein sequence ID" value="TYA10469.1"/>
    <property type="molecule type" value="Genomic_DNA"/>
</dbReference>
<dbReference type="PANTHER" id="PTHR47506">
    <property type="entry name" value="TRANSCRIPTIONAL REGULATORY PROTEIN"/>
    <property type="match status" value="1"/>
</dbReference>
<dbReference type="InterPro" id="IPR009057">
    <property type="entry name" value="Homeodomain-like_sf"/>
</dbReference>
<reference evidence="6 7" key="1">
    <citation type="submission" date="2019-08" db="EMBL/GenBank/DDBJ databases">
        <title>Genome sequencing of Paenibacillus faecis DSM 23593(T).</title>
        <authorList>
            <person name="Kook J.-K."/>
            <person name="Park S.-N."/>
            <person name="Lim Y.K."/>
        </authorList>
    </citation>
    <scope>NUCLEOTIDE SEQUENCE [LARGE SCALE GENOMIC DNA]</scope>
    <source>
        <strain evidence="6 7">DSM 23593</strain>
    </source>
</reference>
<evidence type="ECO:0000256" key="4">
    <source>
        <dbReference type="PROSITE-ProRule" id="PRU00335"/>
    </source>
</evidence>
<protein>
    <submittedName>
        <fullName evidence="6">TetR/AcrR family transcriptional regulator</fullName>
    </submittedName>
</protein>
<dbReference type="Pfam" id="PF00440">
    <property type="entry name" value="TetR_N"/>
    <property type="match status" value="1"/>
</dbReference>
<dbReference type="SUPFAM" id="SSF46689">
    <property type="entry name" value="Homeodomain-like"/>
    <property type="match status" value="1"/>
</dbReference>
<organism evidence="6 7">
    <name type="scientific">Paenibacillus faecis</name>
    <dbReference type="NCBI Taxonomy" id="862114"/>
    <lineage>
        <taxon>Bacteria</taxon>
        <taxon>Bacillati</taxon>
        <taxon>Bacillota</taxon>
        <taxon>Bacilli</taxon>
        <taxon>Bacillales</taxon>
        <taxon>Paenibacillaceae</taxon>
        <taxon>Paenibacillus</taxon>
    </lineage>
</organism>
<keyword evidence="1" id="KW-0805">Transcription regulation</keyword>
<gene>
    <name evidence="6" type="ORF">FRY98_21870</name>
</gene>
<dbReference type="InterPro" id="IPR036271">
    <property type="entry name" value="Tet_transcr_reg_TetR-rel_C_sf"/>
</dbReference>
<dbReference type="PANTHER" id="PTHR47506:SF1">
    <property type="entry name" value="HTH-TYPE TRANSCRIPTIONAL REGULATOR YJDC"/>
    <property type="match status" value="1"/>
</dbReference>
<dbReference type="GO" id="GO:0003677">
    <property type="term" value="F:DNA binding"/>
    <property type="evidence" value="ECO:0007669"/>
    <property type="project" value="UniProtKB-UniRule"/>
</dbReference>
<keyword evidence="3" id="KW-0804">Transcription</keyword>
<dbReference type="Proteomes" id="UP000325218">
    <property type="component" value="Unassembled WGS sequence"/>
</dbReference>
<evidence type="ECO:0000256" key="2">
    <source>
        <dbReference type="ARBA" id="ARBA00023125"/>
    </source>
</evidence>
<evidence type="ECO:0000313" key="7">
    <source>
        <dbReference type="Proteomes" id="UP000325218"/>
    </source>
</evidence>
<keyword evidence="2 4" id="KW-0238">DNA-binding</keyword>
<name>A0A5D0CKF1_9BACL</name>
<dbReference type="SUPFAM" id="SSF48498">
    <property type="entry name" value="Tetracyclin repressor-like, C-terminal domain"/>
    <property type="match status" value="1"/>
</dbReference>
<feature type="domain" description="HTH tetR-type" evidence="5">
    <location>
        <begin position="6"/>
        <end position="66"/>
    </location>
</feature>
<accession>A0A5D0CKF1</accession>
<dbReference type="AlphaFoldDB" id="A0A5D0CKF1"/>
<comment type="caution">
    <text evidence="6">The sequence shown here is derived from an EMBL/GenBank/DDBJ whole genome shotgun (WGS) entry which is preliminary data.</text>
</comment>
<feature type="DNA-binding region" description="H-T-H motif" evidence="4">
    <location>
        <begin position="29"/>
        <end position="48"/>
    </location>
</feature>
<dbReference type="InterPro" id="IPR001647">
    <property type="entry name" value="HTH_TetR"/>
</dbReference>
<keyword evidence="7" id="KW-1185">Reference proteome</keyword>
<dbReference type="RefSeq" id="WP_148456101.1">
    <property type="nucleotide sequence ID" value="NZ_VSDO01000005.1"/>
</dbReference>
<dbReference type="OrthoDB" id="9795242at2"/>
<evidence type="ECO:0000313" key="6">
    <source>
        <dbReference type="EMBL" id="TYA10469.1"/>
    </source>
</evidence>